<feature type="compositionally biased region" description="Acidic residues" evidence="1">
    <location>
        <begin position="114"/>
        <end position="142"/>
    </location>
</feature>
<feature type="region of interest" description="Disordered" evidence="1">
    <location>
        <begin position="1"/>
        <end position="142"/>
    </location>
</feature>
<gene>
    <name evidence="3" type="ORF">K432DRAFT_408006</name>
</gene>
<feature type="domain" description="SAP" evidence="2">
    <location>
        <begin position="555"/>
        <end position="589"/>
    </location>
</feature>
<reference evidence="3 4" key="1">
    <citation type="journal article" date="2016" name="Nat. Commun.">
        <title>Ectomycorrhizal ecology is imprinted in the genome of the dominant symbiotic fungus Cenococcum geophilum.</title>
        <authorList>
            <consortium name="DOE Joint Genome Institute"/>
            <person name="Peter M."/>
            <person name="Kohler A."/>
            <person name="Ohm R.A."/>
            <person name="Kuo A."/>
            <person name="Krutzmann J."/>
            <person name="Morin E."/>
            <person name="Arend M."/>
            <person name="Barry K.W."/>
            <person name="Binder M."/>
            <person name="Choi C."/>
            <person name="Clum A."/>
            <person name="Copeland A."/>
            <person name="Grisel N."/>
            <person name="Haridas S."/>
            <person name="Kipfer T."/>
            <person name="LaButti K."/>
            <person name="Lindquist E."/>
            <person name="Lipzen A."/>
            <person name="Maire R."/>
            <person name="Meier B."/>
            <person name="Mihaltcheva S."/>
            <person name="Molinier V."/>
            <person name="Murat C."/>
            <person name="Poggeler S."/>
            <person name="Quandt C.A."/>
            <person name="Sperisen C."/>
            <person name="Tritt A."/>
            <person name="Tisserant E."/>
            <person name="Crous P.W."/>
            <person name="Henrissat B."/>
            <person name="Nehls U."/>
            <person name="Egli S."/>
            <person name="Spatafora J.W."/>
            <person name="Grigoriev I.V."/>
            <person name="Martin F.M."/>
        </authorList>
    </citation>
    <scope>NUCLEOTIDE SEQUENCE [LARGE SCALE GENOMIC DNA]</scope>
    <source>
        <strain evidence="3 4">CBS 459.81</strain>
    </source>
</reference>
<dbReference type="InterPro" id="IPR003034">
    <property type="entry name" value="SAP_dom"/>
</dbReference>
<proteinExistence type="predicted"/>
<keyword evidence="4" id="KW-1185">Reference proteome</keyword>
<evidence type="ECO:0000256" key="1">
    <source>
        <dbReference type="SAM" id="MobiDB-lite"/>
    </source>
</evidence>
<dbReference type="Pfam" id="PF02037">
    <property type="entry name" value="SAP"/>
    <property type="match status" value="1"/>
</dbReference>
<protein>
    <recommendedName>
        <fullName evidence="2">SAP domain-containing protein</fullName>
    </recommendedName>
</protein>
<accession>A0A8E2E3B9</accession>
<dbReference type="AlphaFoldDB" id="A0A8E2E3B9"/>
<dbReference type="InterPro" id="IPR056043">
    <property type="entry name" value="DUF7626"/>
</dbReference>
<organism evidence="3 4">
    <name type="scientific">Lepidopterella palustris CBS 459.81</name>
    <dbReference type="NCBI Taxonomy" id="1314670"/>
    <lineage>
        <taxon>Eukaryota</taxon>
        <taxon>Fungi</taxon>
        <taxon>Dikarya</taxon>
        <taxon>Ascomycota</taxon>
        <taxon>Pezizomycotina</taxon>
        <taxon>Dothideomycetes</taxon>
        <taxon>Pleosporomycetidae</taxon>
        <taxon>Mytilinidiales</taxon>
        <taxon>Argynnaceae</taxon>
        <taxon>Lepidopterella</taxon>
    </lineage>
</organism>
<evidence type="ECO:0000313" key="3">
    <source>
        <dbReference type="EMBL" id="OCK76642.1"/>
    </source>
</evidence>
<dbReference type="PROSITE" id="PS50800">
    <property type="entry name" value="SAP"/>
    <property type="match status" value="1"/>
</dbReference>
<dbReference type="Pfam" id="PF24625">
    <property type="entry name" value="DUF7626"/>
    <property type="match status" value="1"/>
</dbReference>
<dbReference type="OrthoDB" id="5321209at2759"/>
<dbReference type="SMART" id="SM00513">
    <property type="entry name" value="SAP"/>
    <property type="match status" value="2"/>
</dbReference>
<dbReference type="EMBL" id="KV745193">
    <property type="protein sequence ID" value="OCK76642.1"/>
    <property type="molecule type" value="Genomic_DNA"/>
</dbReference>
<dbReference type="Proteomes" id="UP000250266">
    <property type="component" value="Unassembled WGS sequence"/>
</dbReference>
<feature type="compositionally biased region" description="Polar residues" evidence="1">
    <location>
        <begin position="1"/>
        <end position="17"/>
    </location>
</feature>
<evidence type="ECO:0000313" key="4">
    <source>
        <dbReference type="Proteomes" id="UP000250266"/>
    </source>
</evidence>
<feature type="region of interest" description="Disordered" evidence="1">
    <location>
        <begin position="613"/>
        <end position="633"/>
    </location>
</feature>
<evidence type="ECO:0000259" key="2">
    <source>
        <dbReference type="PROSITE" id="PS50800"/>
    </source>
</evidence>
<name>A0A8E2E3B9_9PEZI</name>
<sequence>MISNASSGGCPGNTTPIELTFADDGPAAVSGDAESLQGSVTAPARDASGGSDADVASVSHHASKHTGDSEGSPGNISLDGPSKSIHRNGSPNESCKKWTNEITQNEGSDKDISDADNESDSIEDNDDSNDEDYLDFNEPDANDSFEELHNFIANEDEVFQRPTGARPASLPTENPAKTPIHRPANYALNPKSTHQAQRSLLRSTFDENSFFLLEETTAPVVRSSTPALNISNHVGVRRMKVAGGHIAYSKPVTADLDSDDELMMTMKEQGYTDLQIAQRLARENRVRYDRKSVATRIYRIKNAQAERVDEMLLEGYKEWQLEDDTLLMAAVEIADAEIEVEIEKIRSWRFKKVADTMRKIDPDVIFSSAACQERYSALVGGTATIPIDLDDDPLQRREELQAYQEAREHAREEEREKKARADHIAKMADEASKLEWAKKMEEAAVRRNAKEQAKAQRAADRYAKHQIAAQNAAANKRRKGEKFGKIKAIVDENPVFADPATAIAINVNLRRIGPNTPDPRSFLSLSDLRTLCTSRSLSKEGRARSELVDRLREADAKWTMEDLKSMCRSKGMNTSGNKNLLRHMLAEVEARPFESYKKSMAEHARISAEAMNEFETPNGNGGERSLGDGLFTV</sequence>